<dbReference type="EMBL" id="CP019445">
    <property type="protein sequence ID" value="APZ06491.1"/>
    <property type="molecule type" value="Genomic_DNA"/>
</dbReference>
<dbReference type="CDD" id="cd04301">
    <property type="entry name" value="NAT_SF"/>
    <property type="match status" value="1"/>
</dbReference>
<name>A0A807LJC6_9ENTR</name>
<dbReference type="SUPFAM" id="SSF55729">
    <property type="entry name" value="Acyl-CoA N-acyltransferases (Nat)"/>
    <property type="match status" value="1"/>
</dbReference>
<protein>
    <submittedName>
        <fullName evidence="4">GNAT family N-acetyltransferase</fullName>
    </submittedName>
</protein>
<gene>
    <name evidence="4" type="ORF">BWI95_16235</name>
</gene>
<dbReference type="Gene3D" id="3.40.630.30">
    <property type="match status" value="1"/>
</dbReference>
<dbReference type="RefSeq" id="WP_054804148.1">
    <property type="nucleotide sequence ID" value="NZ_CP019445.1"/>
</dbReference>
<keyword evidence="5" id="KW-1185">Reference proteome</keyword>
<feature type="domain" description="N-acetyltransferase" evidence="3">
    <location>
        <begin position="1"/>
        <end position="157"/>
    </location>
</feature>
<dbReference type="GO" id="GO:0016747">
    <property type="term" value="F:acyltransferase activity, transferring groups other than amino-acyl groups"/>
    <property type="evidence" value="ECO:0007669"/>
    <property type="project" value="InterPro"/>
</dbReference>
<dbReference type="PANTHER" id="PTHR43877:SF2">
    <property type="entry name" value="AMINOALKYLPHOSPHONATE N-ACETYLTRANSFERASE-RELATED"/>
    <property type="match status" value="1"/>
</dbReference>
<keyword evidence="1 4" id="KW-0808">Transferase</keyword>
<keyword evidence="2" id="KW-0012">Acyltransferase</keyword>
<evidence type="ECO:0000259" key="3">
    <source>
        <dbReference type="PROSITE" id="PS51186"/>
    </source>
</evidence>
<dbReference type="Proteomes" id="UP000187148">
    <property type="component" value="Chromosome"/>
</dbReference>
<dbReference type="InterPro" id="IPR050832">
    <property type="entry name" value="Bact_Acetyltransf"/>
</dbReference>
<dbReference type="PROSITE" id="PS51186">
    <property type="entry name" value="GNAT"/>
    <property type="match status" value="1"/>
</dbReference>
<evidence type="ECO:0000313" key="4">
    <source>
        <dbReference type="EMBL" id="APZ06491.1"/>
    </source>
</evidence>
<dbReference type="AlphaFoldDB" id="A0A807LJC6"/>
<evidence type="ECO:0000313" key="5">
    <source>
        <dbReference type="Proteomes" id="UP000187148"/>
    </source>
</evidence>
<dbReference type="InterPro" id="IPR000182">
    <property type="entry name" value="GNAT_dom"/>
</dbReference>
<dbReference type="Pfam" id="PF00583">
    <property type="entry name" value="Acetyltransf_1"/>
    <property type="match status" value="1"/>
</dbReference>
<accession>A0A807LJC6</accession>
<dbReference type="InterPro" id="IPR016181">
    <property type="entry name" value="Acyl_CoA_acyltransferase"/>
</dbReference>
<proteinExistence type="predicted"/>
<dbReference type="KEGG" id="kco:BWI95_16235"/>
<organism evidence="4 5">
    <name type="scientific">Kosakonia cowanii JCM 10956 = DSM 18146</name>
    <dbReference type="NCBI Taxonomy" id="1300165"/>
    <lineage>
        <taxon>Bacteria</taxon>
        <taxon>Pseudomonadati</taxon>
        <taxon>Pseudomonadota</taxon>
        <taxon>Gammaproteobacteria</taxon>
        <taxon>Enterobacterales</taxon>
        <taxon>Enterobacteriaceae</taxon>
        <taxon>Kosakonia</taxon>
    </lineage>
</organism>
<sequence length="163" mass="17980">MKIRLAQPDEAPAIWRVRNAAIRHGCKGVYSDEIIVAWTPETMPQGQVMMINENPFYIALSEEGQPVATGFLDIATGSIEAIFTLPEWEGHGLATRIMDALKQEALSRGFSRLTLAATPNACNFYQKRGFAVVRESVYHSKLAGADLKCIDMLCDLAETSCKT</sequence>
<dbReference type="PANTHER" id="PTHR43877">
    <property type="entry name" value="AMINOALKYLPHOSPHONATE N-ACETYLTRANSFERASE-RELATED-RELATED"/>
    <property type="match status" value="1"/>
</dbReference>
<reference evidence="4 5" key="1">
    <citation type="submission" date="2017-01" db="EMBL/GenBank/DDBJ databases">
        <authorList>
            <person name="Cao J.-M."/>
        </authorList>
    </citation>
    <scope>NUCLEOTIDE SEQUENCE [LARGE SCALE GENOMIC DNA]</scope>
    <source>
        <strain evidence="4 5">888-76</strain>
    </source>
</reference>
<evidence type="ECO:0000256" key="2">
    <source>
        <dbReference type="ARBA" id="ARBA00023315"/>
    </source>
</evidence>
<evidence type="ECO:0000256" key="1">
    <source>
        <dbReference type="ARBA" id="ARBA00022679"/>
    </source>
</evidence>